<dbReference type="Pfam" id="PF25954">
    <property type="entry name" value="Beta-barrel_RND_2"/>
    <property type="match status" value="1"/>
</dbReference>
<dbReference type="OrthoDB" id="9806939at2"/>
<dbReference type="InterPro" id="IPR058790">
    <property type="entry name" value="BSH_CusB"/>
</dbReference>
<dbReference type="RefSeq" id="WP_119433190.1">
    <property type="nucleotide sequence ID" value="NZ_QWGE01000005.1"/>
</dbReference>
<accession>A0A399RR58</accession>
<evidence type="ECO:0000313" key="8">
    <source>
        <dbReference type="EMBL" id="RIJ34330.1"/>
    </source>
</evidence>
<dbReference type="GO" id="GO:0046914">
    <property type="term" value="F:transition metal ion binding"/>
    <property type="evidence" value="ECO:0007669"/>
    <property type="project" value="TreeGrafter"/>
</dbReference>
<dbReference type="Pfam" id="PF25869">
    <property type="entry name" value="3HB_CusB"/>
    <property type="match status" value="1"/>
</dbReference>
<dbReference type="GO" id="GO:0060003">
    <property type="term" value="P:copper ion export"/>
    <property type="evidence" value="ECO:0007669"/>
    <property type="project" value="TreeGrafter"/>
</dbReference>
<evidence type="ECO:0000259" key="5">
    <source>
        <dbReference type="Pfam" id="PF25869"/>
    </source>
</evidence>
<feature type="chain" id="PRO_5017355449" evidence="3">
    <location>
        <begin position="21"/>
        <end position="433"/>
    </location>
</feature>
<dbReference type="Proteomes" id="UP000266005">
    <property type="component" value="Unassembled WGS sequence"/>
</dbReference>
<dbReference type="InterPro" id="IPR051909">
    <property type="entry name" value="MFP_Cation_Efflux"/>
</dbReference>
<dbReference type="Pfam" id="PF25919">
    <property type="entry name" value="BSH_CusB"/>
    <property type="match status" value="1"/>
</dbReference>
<comment type="caution">
    <text evidence="8">The sequence shown here is derived from an EMBL/GenBank/DDBJ whole genome shotgun (WGS) entry which is preliminary data.</text>
</comment>
<dbReference type="InterPro" id="IPR058792">
    <property type="entry name" value="Beta-barrel_RND_2"/>
</dbReference>
<dbReference type="Gene3D" id="6.10.140.730">
    <property type="match status" value="1"/>
</dbReference>
<evidence type="ECO:0000259" key="6">
    <source>
        <dbReference type="Pfam" id="PF25919"/>
    </source>
</evidence>
<evidence type="ECO:0000313" key="9">
    <source>
        <dbReference type="Proteomes" id="UP000266005"/>
    </source>
</evidence>
<name>A0A399RR58_9BACT</name>
<feature type="domain" description="CusB-like beta-barrel" evidence="7">
    <location>
        <begin position="281"/>
        <end position="354"/>
    </location>
</feature>
<evidence type="ECO:0000256" key="3">
    <source>
        <dbReference type="SAM" id="SignalP"/>
    </source>
</evidence>
<dbReference type="Pfam" id="PF19335">
    <property type="entry name" value="HMBD"/>
    <property type="match status" value="1"/>
</dbReference>
<dbReference type="AlphaFoldDB" id="A0A399RR58"/>
<evidence type="ECO:0000259" key="7">
    <source>
        <dbReference type="Pfam" id="PF25954"/>
    </source>
</evidence>
<dbReference type="Gene3D" id="2.40.30.170">
    <property type="match status" value="1"/>
</dbReference>
<feature type="region of interest" description="Disordered" evidence="2">
    <location>
        <begin position="225"/>
        <end position="254"/>
    </location>
</feature>
<dbReference type="GO" id="GO:0030288">
    <property type="term" value="C:outer membrane-bounded periplasmic space"/>
    <property type="evidence" value="ECO:0007669"/>
    <property type="project" value="TreeGrafter"/>
</dbReference>
<evidence type="ECO:0000256" key="2">
    <source>
        <dbReference type="SAM" id="MobiDB-lite"/>
    </source>
</evidence>
<feature type="signal peptide" evidence="3">
    <location>
        <begin position="1"/>
        <end position="20"/>
    </location>
</feature>
<dbReference type="GO" id="GO:0015679">
    <property type="term" value="P:plasma membrane copper ion transport"/>
    <property type="evidence" value="ECO:0007669"/>
    <property type="project" value="TreeGrafter"/>
</dbReference>
<reference evidence="9" key="1">
    <citation type="submission" date="2018-08" db="EMBL/GenBank/DDBJ databases">
        <title>Mucilaginibacter sp. MYSH2.</title>
        <authorList>
            <person name="Seo T."/>
        </authorList>
    </citation>
    <scope>NUCLEOTIDE SEQUENCE [LARGE SCALE GENOMIC DNA]</scope>
    <source>
        <strain evidence="9">KIRAN</strain>
    </source>
</reference>
<dbReference type="PROSITE" id="PS51257">
    <property type="entry name" value="PROKAR_LIPOPROTEIN"/>
    <property type="match status" value="1"/>
</dbReference>
<feature type="compositionally biased region" description="Polar residues" evidence="2">
    <location>
        <begin position="231"/>
        <end position="254"/>
    </location>
</feature>
<dbReference type="InterPro" id="IPR058791">
    <property type="entry name" value="3HB_CusB"/>
</dbReference>
<evidence type="ECO:0000259" key="4">
    <source>
        <dbReference type="Pfam" id="PF19335"/>
    </source>
</evidence>
<proteinExistence type="predicted"/>
<feature type="domain" description="Heavy metal binding" evidence="4">
    <location>
        <begin position="34"/>
        <end position="59"/>
    </location>
</feature>
<dbReference type="PANTHER" id="PTHR30097">
    <property type="entry name" value="CATION EFFLUX SYSTEM PROTEIN CUSB"/>
    <property type="match status" value="1"/>
</dbReference>
<dbReference type="InterPro" id="IPR045800">
    <property type="entry name" value="HMBD"/>
</dbReference>
<keyword evidence="3" id="KW-0732">Signal</keyword>
<feature type="domain" description="CusB-like barrel-sandwich hybrid" evidence="6">
    <location>
        <begin position="118"/>
        <end position="276"/>
    </location>
</feature>
<organism evidence="8 9">
    <name type="scientific">Pontibacter oryzae</name>
    <dbReference type="NCBI Taxonomy" id="2304593"/>
    <lineage>
        <taxon>Bacteria</taxon>
        <taxon>Pseudomonadati</taxon>
        <taxon>Bacteroidota</taxon>
        <taxon>Cytophagia</taxon>
        <taxon>Cytophagales</taxon>
        <taxon>Hymenobacteraceae</taxon>
        <taxon>Pontibacter</taxon>
    </lineage>
</organism>
<dbReference type="EMBL" id="QWGE01000005">
    <property type="protein sequence ID" value="RIJ34330.1"/>
    <property type="molecule type" value="Genomic_DNA"/>
</dbReference>
<feature type="domain" description="CusB-like three alpha-helical bundle" evidence="5">
    <location>
        <begin position="152"/>
        <end position="201"/>
    </location>
</feature>
<protein>
    <submittedName>
        <fullName evidence="8">Efflux RND transporter periplasmic adaptor subunit</fullName>
    </submittedName>
</protein>
<dbReference type="Gene3D" id="2.40.420.20">
    <property type="match status" value="1"/>
</dbReference>
<keyword evidence="1" id="KW-0813">Transport</keyword>
<dbReference type="PANTHER" id="PTHR30097:SF4">
    <property type="entry name" value="SLR6042 PROTEIN"/>
    <property type="match status" value="1"/>
</dbReference>
<evidence type="ECO:0000256" key="1">
    <source>
        <dbReference type="ARBA" id="ARBA00022448"/>
    </source>
</evidence>
<keyword evidence="9" id="KW-1185">Reference proteome</keyword>
<sequence length="433" mass="47166">MKRYLNILFLLLLVAITACSEQGQTHEHAEGTTYTCPMHPQIVQNQPGSCPICGMDLVPQNAAHGEALEITDDLEFLLQPTNQAVIANIRTVTPAFNSQTDTMEMEGLITYDDRRVYSIPARVSGRIEKLFVKYNYQSIYKGQKLLEIYSPELVTAQKELLYLAKSASEDKALIEAAKQKLRLLGATDAQLNRLLRTGEASYTFAIHSPYDGYVVGLNTTAPAAKPATMPVSASKNSGMEGSMTQSAPSPGLNSTASDLPLREGMYVNTGQPLLRVINPDQLWAEFNVPAGKVTAVAKGAPVQITFPQLPGELLEAKVDFLQPFYEAGESFAKIRVYLPGQQKLARVGQLVSAKATYATKPTLWVPREAVLDLGTKAVAFKKVNGSFKPVAVTTNQVIGNQIQVISGLTQTDTISGNAQFMVDSESFVKVNFE</sequence>
<gene>
    <name evidence="8" type="ORF">D1627_15525</name>
</gene>